<evidence type="ECO:0000313" key="5">
    <source>
        <dbReference type="Proteomes" id="UP000619293"/>
    </source>
</evidence>
<keyword evidence="5" id="KW-1185">Reference proteome</keyword>
<keyword evidence="2" id="KW-0472">Membrane</keyword>
<feature type="compositionally biased region" description="Low complexity" evidence="1">
    <location>
        <begin position="191"/>
        <end position="200"/>
    </location>
</feature>
<accession>A0A8J3JUQ7</accession>
<feature type="signal peptide" evidence="3">
    <location>
        <begin position="1"/>
        <end position="26"/>
    </location>
</feature>
<feature type="compositionally biased region" description="Low complexity" evidence="1">
    <location>
        <begin position="152"/>
        <end position="184"/>
    </location>
</feature>
<feature type="region of interest" description="Disordered" evidence="1">
    <location>
        <begin position="152"/>
        <end position="200"/>
    </location>
</feature>
<evidence type="ECO:0000256" key="3">
    <source>
        <dbReference type="SAM" id="SignalP"/>
    </source>
</evidence>
<comment type="caution">
    <text evidence="4">The sequence shown here is derived from an EMBL/GenBank/DDBJ whole genome shotgun (WGS) entry which is preliminary data.</text>
</comment>
<evidence type="ECO:0000313" key="4">
    <source>
        <dbReference type="EMBL" id="GIF87232.1"/>
    </source>
</evidence>
<feature type="transmembrane region" description="Helical" evidence="2">
    <location>
        <begin position="203"/>
        <end position="229"/>
    </location>
</feature>
<reference evidence="4 5" key="1">
    <citation type="submission" date="2021-01" db="EMBL/GenBank/DDBJ databases">
        <title>Whole genome shotgun sequence of Catellatospora chokoriensis NBRC 107358.</title>
        <authorList>
            <person name="Komaki H."/>
            <person name="Tamura T."/>
        </authorList>
    </citation>
    <scope>NUCLEOTIDE SEQUENCE [LARGE SCALE GENOMIC DNA]</scope>
    <source>
        <strain evidence="4 5">NBRC 107358</strain>
    </source>
</reference>
<evidence type="ECO:0000256" key="2">
    <source>
        <dbReference type="SAM" id="Phobius"/>
    </source>
</evidence>
<protein>
    <recommendedName>
        <fullName evidence="6">LPXTG-motif cell wall-anchored protein</fullName>
    </recommendedName>
</protein>
<organism evidence="4 5">
    <name type="scientific">Catellatospora chokoriensis</name>
    <dbReference type="NCBI Taxonomy" id="310353"/>
    <lineage>
        <taxon>Bacteria</taxon>
        <taxon>Bacillati</taxon>
        <taxon>Actinomycetota</taxon>
        <taxon>Actinomycetes</taxon>
        <taxon>Micromonosporales</taxon>
        <taxon>Micromonosporaceae</taxon>
        <taxon>Catellatospora</taxon>
    </lineage>
</organism>
<keyword evidence="2" id="KW-1133">Transmembrane helix</keyword>
<dbReference type="AlphaFoldDB" id="A0A8J3JUQ7"/>
<evidence type="ECO:0000256" key="1">
    <source>
        <dbReference type="SAM" id="MobiDB-lite"/>
    </source>
</evidence>
<dbReference type="RefSeq" id="WP_191841697.1">
    <property type="nucleotide sequence ID" value="NZ_BAAALB010000015.1"/>
</dbReference>
<dbReference type="EMBL" id="BONG01000002">
    <property type="protein sequence ID" value="GIF87232.1"/>
    <property type="molecule type" value="Genomic_DNA"/>
</dbReference>
<gene>
    <name evidence="4" type="ORF">Cch02nite_06760</name>
</gene>
<proteinExistence type="predicted"/>
<keyword evidence="2" id="KW-0812">Transmembrane</keyword>
<sequence>MRLVRPLLTVAIAALAGVAFAGPAHADATVPLNQTKNDKTVLASTFPSRECEDKDKRMAPRTAGEDGWHFVLPGNGGEFVKITLTFKNLSGNTVVVEIPDADDSPYKNDFYDAGDDGKHAYLFTPAGWTLTAGSAVITNGADFFTLSHTCGGTPDTSTPTPGGQTPTPGGQTPTPGGQTPTPGTTPGGPGVTPSSSGQPGLPVTGAAVTVVASVGLALVIGGAGTLFLVRRRRDLPTEV</sequence>
<name>A0A8J3JUQ7_9ACTN</name>
<evidence type="ECO:0008006" key="6">
    <source>
        <dbReference type="Google" id="ProtNLM"/>
    </source>
</evidence>
<dbReference type="NCBIfam" id="TIGR01167">
    <property type="entry name" value="LPXTG_anchor"/>
    <property type="match status" value="1"/>
</dbReference>
<dbReference type="Proteomes" id="UP000619293">
    <property type="component" value="Unassembled WGS sequence"/>
</dbReference>
<feature type="chain" id="PRO_5035281293" description="LPXTG-motif cell wall-anchored protein" evidence="3">
    <location>
        <begin position="27"/>
        <end position="239"/>
    </location>
</feature>
<keyword evidence="3" id="KW-0732">Signal</keyword>